<dbReference type="InterPro" id="IPR019845">
    <property type="entry name" value="Squalene/phytoene_synthase_CS"/>
</dbReference>
<dbReference type="InterPro" id="IPR002060">
    <property type="entry name" value="Squ/phyt_synthse"/>
</dbReference>
<evidence type="ECO:0000256" key="6">
    <source>
        <dbReference type="ARBA" id="ARBA00008406"/>
    </source>
</evidence>
<reference evidence="21 22" key="1">
    <citation type="submission" date="2018-11" db="EMBL/GenBank/DDBJ databases">
        <title>Genome sequence of Saitozyma podzolica DSM 27192.</title>
        <authorList>
            <person name="Aliyu H."/>
            <person name="Gorte O."/>
            <person name="Ochsenreither K."/>
        </authorList>
    </citation>
    <scope>NUCLEOTIDE SEQUENCE [LARGE SCALE GENOMIC DNA]</scope>
    <source>
        <strain evidence="21 22">DSM 27192</strain>
    </source>
</reference>
<keyword evidence="16" id="KW-0511">Multifunctional enzyme</keyword>
<accession>A0A427YS83</accession>
<evidence type="ECO:0000256" key="8">
    <source>
        <dbReference type="ARBA" id="ARBA00012396"/>
    </source>
</evidence>
<feature type="transmembrane region" description="Helical" evidence="20">
    <location>
        <begin position="243"/>
        <end position="264"/>
    </location>
</feature>
<dbReference type="AlphaFoldDB" id="A0A427YS83"/>
<evidence type="ECO:0000256" key="2">
    <source>
        <dbReference type="ARBA" id="ARBA00004141"/>
    </source>
</evidence>
<dbReference type="Gene3D" id="1.10.600.10">
    <property type="entry name" value="Farnesyl Diphosphate Synthase"/>
    <property type="match status" value="1"/>
</dbReference>
<keyword evidence="13 20" id="KW-1133">Transmembrane helix</keyword>
<comment type="similarity">
    <text evidence="6">In the C-terminal section; belongs to the phytoene/squalene synthase family.</text>
</comment>
<evidence type="ECO:0000256" key="18">
    <source>
        <dbReference type="ARBA" id="ARBA00029335"/>
    </source>
</evidence>
<comment type="catalytic activity">
    <reaction evidence="17">
        <text>gamma-carotene = all-trans-beta-carotene</text>
        <dbReference type="Rhea" id="RHEA:32239"/>
        <dbReference type="ChEBI" id="CHEBI:17579"/>
        <dbReference type="ChEBI" id="CHEBI:27740"/>
        <dbReference type="EC" id="5.5.1.19"/>
    </reaction>
</comment>
<dbReference type="NCBIfam" id="TIGR03462">
    <property type="entry name" value="CarR_dom_SF"/>
    <property type="match status" value="1"/>
</dbReference>
<comment type="pathway">
    <text evidence="4">Carotenoid biosynthesis; phytoene biosynthesis; all-trans-phytoene from geranylgeranyl diphosphate: step 1/1.</text>
</comment>
<feature type="transmembrane region" description="Helical" evidence="20">
    <location>
        <begin position="211"/>
        <end position="231"/>
    </location>
</feature>
<evidence type="ECO:0000256" key="1">
    <source>
        <dbReference type="ARBA" id="ARBA00001805"/>
    </source>
</evidence>
<keyword evidence="15" id="KW-0413">Isomerase</keyword>
<evidence type="ECO:0000256" key="17">
    <source>
        <dbReference type="ARBA" id="ARBA00029313"/>
    </source>
</evidence>
<dbReference type="UniPathway" id="UPA00799">
    <property type="reaction ID" value="UER00773"/>
</dbReference>
<dbReference type="EC" id="5.5.1.19" evidence="7"/>
<dbReference type="EC" id="2.5.1.32" evidence="8"/>
<evidence type="ECO:0000256" key="20">
    <source>
        <dbReference type="SAM" id="Phobius"/>
    </source>
</evidence>
<dbReference type="GO" id="GO:0016020">
    <property type="term" value="C:membrane"/>
    <property type="evidence" value="ECO:0007669"/>
    <property type="project" value="UniProtKB-SubCell"/>
</dbReference>
<dbReference type="UniPathway" id="UPA00802"/>
<dbReference type="Proteomes" id="UP000279259">
    <property type="component" value="Unassembled WGS sequence"/>
</dbReference>
<dbReference type="Pfam" id="PF00494">
    <property type="entry name" value="SQS_PSY"/>
    <property type="match status" value="2"/>
</dbReference>
<proteinExistence type="inferred from homology"/>
<evidence type="ECO:0000256" key="11">
    <source>
        <dbReference type="ARBA" id="ARBA00022692"/>
    </source>
</evidence>
<feature type="transmembrane region" description="Helical" evidence="20">
    <location>
        <begin position="97"/>
        <end position="113"/>
    </location>
</feature>
<keyword evidence="11 20" id="KW-0812">Transmembrane</keyword>
<feature type="transmembrane region" description="Helical" evidence="20">
    <location>
        <begin position="170"/>
        <end position="191"/>
    </location>
</feature>
<evidence type="ECO:0000256" key="13">
    <source>
        <dbReference type="ARBA" id="ARBA00022989"/>
    </source>
</evidence>
<keyword evidence="10" id="KW-0808">Transferase</keyword>
<evidence type="ECO:0000256" key="12">
    <source>
        <dbReference type="ARBA" id="ARBA00022746"/>
    </source>
</evidence>
<comment type="pathway">
    <text evidence="3">Carotenoid biosynthesis; beta-carotene biosynthesis.</text>
</comment>
<comment type="catalytic activity">
    <reaction evidence="18">
        <text>all-trans-lycopene = gamma-carotene</text>
        <dbReference type="Rhea" id="RHEA:32219"/>
        <dbReference type="ChEBI" id="CHEBI:15948"/>
        <dbReference type="ChEBI" id="CHEBI:27740"/>
        <dbReference type="EC" id="5.5.1.19"/>
    </reaction>
</comment>
<dbReference type="PANTHER" id="PTHR31480">
    <property type="entry name" value="BIFUNCTIONAL LYCOPENE CYCLASE/PHYTOENE SYNTHASE"/>
    <property type="match status" value="1"/>
</dbReference>
<comment type="catalytic activity">
    <reaction evidence="1">
        <text>2 (2E,6E,10E)-geranylgeranyl diphosphate = 15-cis-phytoene + 2 diphosphate</text>
        <dbReference type="Rhea" id="RHEA:34475"/>
        <dbReference type="ChEBI" id="CHEBI:27787"/>
        <dbReference type="ChEBI" id="CHEBI:33019"/>
        <dbReference type="ChEBI" id="CHEBI:58756"/>
        <dbReference type="EC" id="2.5.1.32"/>
    </reaction>
</comment>
<evidence type="ECO:0000256" key="14">
    <source>
        <dbReference type="ARBA" id="ARBA00023136"/>
    </source>
</evidence>
<dbReference type="SUPFAM" id="SSF48576">
    <property type="entry name" value="Terpenoid synthases"/>
    <property type="match status" value="2"/>
</dbReference>
<evidence type="ECO:0000256" key="10">
    <source>
        <dbReference type="ARBA" id="ARBA00022679"/>
    </source>
</evidence>
<keyword evidence="22" id="KW-1185">Reference proteome</keyword>
<dbReference type="OrthoDB" id="6600518at2759"/>
<evidence type="ECO:0000256" key="19">
    <source>
        <dbReference type="SAM" id="MobiDB-lite"/>
    </source>
</evidence>
<sequence length="772" mass="85160">MLTYVQVHLYYLVPPIVVLLAVYHPLLGRRDGLSILWLCFMATIWTTPWDNVSSITLQPVPEPGFAILIWIISQSGWGYPPNSIVGKIFHVPIEEHMFFILQPIFLLLLHSLISHPRLLPFDRHDATRSLRTTASAPYAAGDGKEGAMVSEPSQRVENEDEVITLARRPLAALSWGAIWLFGLVLVNEAHGGALWNAEGWIPPILQIGGKGFYLGWILVWVSPVIALLTYLGARFGTAERLTFILGAGWLVAIDTIAIRAGAWYISPETSLGFHVWRDLPLEEFLFFCLTTHLILLSSSLISHLHTLLLLYPTLPPCPPLNPAKHIALLFRVALSPPPIDRRMLDALVSAQETLRKGSKSFDVAKLAFGREMRIGLVAIYAWCRVTDNLIDEAADCKDSESPSRLDILQTIRKHLEQAYSCTNPARGASPSSSSPSVAEDILCSIPDLSEEDRSAFHLFAALIPRLVPIHPFRELCDGYETDLRFVPLPSPAPPPSTARSRDTNDNGQVDVNVNVTVGVLPTSPLVELVQDPDFQLEEHLPIKTTSDLLDYADNVAGSIASAICYLSWSMLTPSPTPSRPVDSLSWTTHTHTHVHAGGTDTGMTVPEPESDPTPLVLRRMRITSHAREMGRALQLVNIARDIAKDARIGRVYVPLSSFSSAKDLLAVILPSSRSNPGPAHGSARESTRVDLDYAPYTLPLLEMADQRRSNSQHAMADLPRTARGGTRAMVASYFEIAEAIRRRGGAIDERGVKVDKWRRLLAAGTAMWFGMA</sequence>
<evidence type="ECO:0000256" key="3">
    <source>
        <dbReference type="ARBA" id="ARBA00005089"/>
    </source>
</evidence>
<keyword evidence="14 20" id="KW-0472">Membrane</keyword>
<dbReference type="PROSITE" id="PS01045">
    <property type="entry name" value="SQUALEN_PHYTOEN_SYN_2"/>
    <property type="match status" value="1"/>
</dbReference>
<dbReference type="GO" id="GO:0016765">
    <property type="term" value="F:transferase activity, transferring alkyl or aryl (other than methyl) groups"/>
    <property type="evidence" value="ECO:0007669"/>
    <property type="project" value="InterPro"/>
</dbReference>
<feature type="region of interest" description="Disordered" evidence="19">
    <location>
        <begin position="486"/>
        <end position="508"/>
    </location>
</feature>
<evidence type="ECO:0000256" key="4">
    <source>
        <dbReference type="ARBA" id="ARBA00005172"/>
    </source>
</evidence>
<dbReference type="EMBL" id="RSCD01000003">
    <property type="protein sequence ID" value="RSH93941.1"/>
    <property type="molecule type" value="Genomic_DNA"/>
</dbReference>
<evidence type="ECO:0000313" key="22">
    <source>
        <dbReference type="Proteomes" id="UP000279259"/>
    </source>
</evidence>
<dbReference type="STRING" id="1890683.A0A427YS83"/>
<evidence type="ECO:0000256" key="9">
    <source>
        <dbReference type="ARBA" id="ARBA00018909"/>
    </source>
</evidence>
<comment type="subcellular location">
    <subcellularLocation>
        <location evidence="2">Membrane</location>
        <topology evidence="2">Multi-pass membrane protein</topology>
    </subcellularLocation>
</comment>
<dbReference type="GO" id="GO:0045436">
    <property type="term" value="F:lycopene beta cyclase activity"/>
    <property type="evidence" value="ECO:0007669"/>
    <property type="project" value="UniProtKB-ARBA"/>
</dbReference>
<dbReference type="InterPro" id="IPR008949">
    <property type="entry name" value="Isoprenoid_synthase_dom_sf"/>
</dbReference>
<feature type="transmembrane region" description="Helical" evidence="20">
    <location>
        <begin position="7"/>
        <end position="26"/>
    </location>
</feature>
<comment type="caution">
    <text evidence="21">The sequence shown here is derived from an EMBL/GenBank/DDBJ whole genome shotgun (WGS) entry which is preliminary data.</text>
</comment>
<feature type="transmembrane region" description="Helical" evidence="20">
    <location>
        <begin position="32"/>
        <end position="48"/>
    </location>
</feature>
<comment type="similarity">
    <text evidence="5">In the N-terminal section; belongs to the lycopene beta-cyclase family.</text>
</comment>
<gene>
    <name evidence="21" type="ORF">EHS25_006593</name>
</gene>
<evidence type="ECO:0000256" key="16">
    <source>
        <dbReference type="ARBA" id="ARBA00023268"/>
    </source>
</evidence>
<dbReference type="GO" id="GO:0016872">
    <property type="term" value="F:intramolecular lyase activity"/>
    <property type="evidence" value="ECO:0007669"/>
    <property type="project" value="InterPro"/>
</dbReference>
<protein>
    <recommendedName>
        <fullName evidence="9">Bifunctional lycopene cyclase/phytoene synthase</fullName>
        <ecNumber evidence="8">2.5.1.32</ecNumber>
        <ecNumber evidence="7">5.5.1.19</ecNumber>
    </recommendedName>
</protein>
<keyword evidence="12" id="KW-0125">Carotenoid biosynthesis</keyword>
<dbReference type="InterPro" id="IPR017825">
    <property type="entry name" value="Lycopene_cyclase_dom"/>
</dbReference>
<evidence type="ECO:0000313" key="21">
    <source>
        <dbReference type="EMBL" id="RSH93941.1"/>
    </source>
</evidence>
<evidence type="ECO:0000256" key="7">
    <source>
        <dbReference type="ARBA" id="ARBA00012242"/>
    </source>
</evidence>
<evidence type="ECO:0000256" key="15">
    <source>
        <dbReference type="ARBA" id="ARBA00023235"/>
    </source>
</evidence>
<organism evidence="21 22">
    <name type="scientific">Saitozyma podzolica</name>
    <dbReference type="NCBI Taxonomy" id="1890683"/>
    <lineage>
        <taxon>Eukaryota</taxon>
        <taxon>Fungi</taxon>
        <taxon>Dikarya</taxon>
        <taxon>Basidiomycota</taxon>
        <taxon>Agaricomycotina</taxon>
        <taxon>Tremellomycetes</taxon>
        <taxon>Tremellales</taxon>
        <taxon>Trimorphomycetaceae</taxon>
        <taxon>Saitozyma</taxon>
    </lineage>
</organism>
<evidence type="ECO:0000256" key="5">
    <source>
        <dbReference type="ARBA" id="ARBA00008247"/>
    </source>
</evidence>
<dbReference type="GO" id="GO:0016117">
    <property type="term" value="P:carotenoid biosynthetic process"/>
    <property type="evidence" value="ECO:0007669"/>
    <property type="project" value="UniProtKB-KW"/>
</dbReference>
<name>A0A427YS83_9TREE</name>